<dbReference type="GO" id="GO:0044547">
    <property type="term" value="F:DNA topoisomerase binding"/>
    <property type="evidence" value="ECO:0007669"/>
    <property type="project" value="TreeGrafter"/>
</dbReference>
<dbReference type="PANTHER" id="PTHR46060:SF2">
    <property type="entry name" value="HISTONE-LYSINE N-METHYLTRANSFERASE SETMAR"/>
    <property type="match status" value="1"/>
</dbReference>
<proteinExistence type="predicted"/>
<evidence type="ECO:0000313" key="2">
    <source>
        <dbReference type="Proteomes" id="UP000887159"/>
    </source>
</evidence>
<gene>
    <name evidence="1" type="primary">NCL1_56468</name>
    <name evidence="1" type="ORF">TNCV_2562161</name>
</gene>
<dbReference type="Proteomes" id="UP000887159">
    <property type="component" value="Unassembled WGS sequence"/>
</dbReference>
<dbReference type="GO" id="GO:0003697">
    <property type="term" value="F:single-stranded DNA binding"/>
    <property type="evidence" value="ECO:0007669"/>
    <property type="project" value="TreeGrafter"/>
</dbReference>
<dbReference type="EMBL" id="BMAU01021004">
    <property type="protein sequence ID" value="GFX86334.1"/>
    <property type="molecule type" value="Genomic_DNA"/>
</dbReference>
<comment type="caution">
    <text evidence="1">The sequence shown here is derived from an EMBL/GenBank/DDBJ whole genome shotgun (WGS) entry which is preliminary data.</text>
</comment>
<dbReference type="GO" id="GO:0000793">
    <property type="term" value="C:condensed chromosome"/>
    <property type="evidence" value="ECO:0007669"/>
    <property type="project" value="TreeGrafter"/>
</dbReference>
<name>A0A8X6R6H2_TRICX</name>
<dbReference type="PANTHER" id="PTHR46060">
    <property type="entry name" value="MARINER MOS1 TRANSPOSASE-LIKE PROTEIN"/>
    <property type="match status" value="1"/>
</dbReference>
<dbReference type="GO" id="GO:0031297">
    <property type="term" value="P:replication fork processing"/>
    <property type="evidence" value="ECO:0007669"/>
    <property type="project" value="TreeGrafter"/>
</dbReference>
<accession>A0A8X6R6H2</accession>
<dbReference type="GO" id="GO:0046975">
    <property type="term" value="F:histone H3K36 methyltransferase activity"/>
    <property type="evidence" value="ECO:0007669"/>
    <property type="project" value="TreeGrafter"/>
</dbReference>
<dbReference type="GO" id="GO:0000014">
    <property type="term" value="F:single-stranded DNA endodeoxyribonuclease activity"/>
    <property type="evidence" value="ECO:0007669"/>
    <property type="project" value="TreeGrafter"/>
</dbReference>
<protein>
    <submittedName>
        <fullName evidence="1">Histone-lysine N-methyltransferase SETMAR</fullName>
    </submittedName>
</protein>
<dbReference type="GO" id="GO:0044774">
    <property type="term" value="P:mitotic DNA integrity checkpoint signaling"/>
    <property type="evidence" value="ECO:0007669"/>
    <property type="project" value="TreeGrafter"/>
</dbReference>
<dbReference type="GO" id="GO:0015074">
    <property type="term" value="P:DNA integration"/>
    <property type="evidence" value="ECO:0007669"/>
    <property type="project" value="TreeGrafter"/>
</dbReference>
<dbReference type="GO" id="GO:0003690">
    <property type="term" value="F:double-stranded DNA binding"/>
    <property type="evidence" value="ECO:0007669"/>
    <property type="project" value="TreeGrafter"/>
</dbReference>
<evidence type="ECO:0000313" key="1">
    <source>
        <dbReference type="EMBL" id="GFX86334.1"/>
    </source>
</evidence>
<dbReference type="GO" id="GO:0005634">
    <property type="term" value="C:nucleus"/>
    <property type="evidence" value="ECO:0007669"/>
    <property type="project" value="TreeGrafter"/>
</dbReference>
<keyword evidence="2" id="KW-1185">Reference proteome</keyword>
<dbReference type="GO" id="GO:0035861">
    <property type="term" value="C:site of double-strand break"/>
    <property type="evidence" value="ECO:0007669"/>
    <property type="project" value="TreeGrafter"/>
</dbReference>
<dbReference type="GO" id="GO:0000729">
    <property type="term" value="P:DNA double-strand break processing"/>
    <property type="evidence" value="ECO:0007669"/>
    <property type="project" value="TreeGrafter"/>
</dbReference>
<dbReference type="GO" id="GO:0042800">
    <property type="term" value="F:histone H3K4 methyltransferase activity"/>
    <property type="evidence" value="ECO:0007669"/>
    <property type="project" value="TreeGrafter"/>
</dbReference>
<reference evidence="1" key="1">
    <citation type="submission" date="2020-08" db="EMBL/GenBank/DDBJ databases">
        <title>Multicomponent nature underlies the extraordinary mechanical properties of spider dragline silk.</title>
        <authorList>
            <person name="Kono N."/>
            <person name="Nakamura H."/>
            <person name="Mori M."/>
            <person name="Yoshida Y."/>
            <person name="Ohtoshi R."/>
            <person name="Malay A.D."/>
            <person name="Moran D.A.P."/>
            <person name="Tomita M."/>
            <person name="Numata K."/>
            <person name="Arakawa K."/>
        </authorList>
    </citation>
    <scope>NUCLEOTIDE SEQUENCE</scope>
</reference>
<organism evidence="1 2">
    <name type="scientific">Trichonephila clavipes</name>
    <name type="common">Golden silk orbweaver</name>
    <name type="synonym">Nephila clavipes</name>
    <dbReference type="NCBI Taxonomy" id="2585209"/>
    <lineage>
        <taxon>Eukaryota</taxon>
        <taxon>Metazoa</taxon>
        <taxon>Ecdysozoa</taxon>
        <taxon>Arthropoda</taxon>
        <taxon>Chelicerata</taxon>
        <taxon>Arachnida</taxon>
        <taxon>Araneae</taxon>
        <taxon>Araneomorphae</taxon>
        <taxon>Entelegynae</taxon>
        <taxon>Araneoidea</taxon>
        <taxon>Nephilidae</taxon>
        <taxon>Trichonephila</taxon>
    </lineage>
</organism>
<dbReference type="GO" id="GO:0006303">
    <property type="term" value="P:double-strand break repair via nonhomologous end joining"/>
    <property type="evidence" value="ECO:0007669"/>
    <property type="project" value="TreeGrafter"/>
</dbReference>
<dbReference type="AlphaFoldDB" id="A0A8X6R6H2"/>
<dbReference type="InterPro" id="IPR052709">
    <property type="entry name" value="Transposase-MT_Hybrid"/>
</dbReference>
<sequence>MREHYRAMIFYSFKPRLNQEECIQRLQLAFGDKSPFCATVFTWFTEFCSTHNSLQDEEHSVRPRLTVIPDNVYAIRKKLMVDNCCTYQTIQEELKVKSAAIYKIIHEELHMKQLVSR</sequence>